<evidence type="ECO:0000313" key="2">
    <source>
        <dbReference type="Proteomes" id="UP000596248"/>
    </source>
</evidence>
<sequence>MSDTQKQKNKGPVIIPKKVYDWARKTSYSSPVNNFKVGGGRPSWNGGK</sequence>
<evidence type="ECO:0000313" key="1">
    <source>
        <dbReference type="EMBL" id="QRG65274.1"/>
    </source>
</evidence>
<reference evidence="1 2" key="1">
    <citation type="submission" date="2021-01" db="EMBL/GenBank/DDBJ databases">
        <title>Identification of strong promoters based on the transcriptome of Brevibacillus choshinensis.</title>
        <authorList>
            <person name="Yao D."/>
            <person name="Zhang K."/>
            <person name="Wu J."/>
        </authorList>
    </citation>
    <scope>NUCLEOTIDE SEQUENCE [LARGE SCALE GENOMIC DNA]</scope>
    <source>
        <strain evidence="1 2">HPD31-SP3</strain>
    </source>
</reference>
<accession>A0ABX7FHQ3</accession>
<proteinExistence type="predicted"/>
<dbReference type="Proteomes" id="UP000596248">
    <property type="component" value="Chromosome"/>
</dbReference>
<organism evidence="1 2">
    <name type="scientific">Brevibacillus choshinensis</name>
    <dbReference type="NCBI Taxonomy" id="54911"/>
    <lineage>
        <taxon>Bacteria</taxon>
        <taxon>Bacillati</taxon>
        <taxon>Bacillota</taxon>
        <taxon>Bacilli</taxon>
        <taxon>Bacillales</taxon>
        <taxon>Paenibacillaceae</taxon>
        <taxon>Brevibacillus</taxon>
    </lineage>
</organism>
<dbReference type="EMBL" id="CP069127">
    <property type="protein sequence ID" value="QRG65274.1"/>
    <property type="molecule type" value="Genomic_DNA"/>
</dbReference>
<keyword evidence="2" id="KW-1185">Reference proteome</keyword>
<protein>
    <submittedName>
        <fullName evidence="1">Uncharacterized protein</fullName>
    </submittedName>
</protein>
<dbReference type="RefSeq" id="WP_203254792.1">
    <property type="nucleotide sequence ID" value="NZ_CP069127.1"/>
</dbReference>
<gene>
    <name evidence="1" type="ORF">JNE38_16660</name>
</gene>
<name>A0ABX7FHQ3_BRECH</name>